<reference evidence="2" key="1">
    <citation type="submission" date="2011-01" db="EMBL/GenBank/DDBJ databases">
        <title>The Genome Sequence of Nematocida parisii strain ERTm3.</title>
        <authorList>
            <consortium name="The Broad Institute Genome Sequencing Platform"/>
            <consortium name="The Broad Institute Genome Sequencing Center for Infectious Disease"/>
            <person name="Cuomo C."/>
            <person name="Troemel E."/>
            <person name="Young S.K."/>
            <person name="Zeng Q."/>
            <person name="Gargeya S."/>
            <person name="Fitzgerald M."/>
            <person name="Haas B."/>
            <person name="Abouelleil A."/>
            <person name="Alvarado L."/>
            <person name="Arachchi H.M."/>
            <person name="Berlin A."/>
            <person name="Chapman S.B."/>
            <person name="Gearin G."/>
            <person name="Goldberg J."/>
            <person name="Griggs A."/>
            <person name="Gujja S."/>
            <person name="Hansen M."/>
            <person name="Heiman D."/>
            <person name="Howarth C."/>
            <person name="Larimer J."/>
            <person name="Lui A."/>
            <person name="MacDonald P.J.P."/>
            <person name="McCowen C."/>
            <person name="Montmayeur A."/>
            <person name="Murphy C."/>
            <person name="Neiman D."/>
            <person name="Pearson M."/>
            <person name="Priest M."/>
            <person name="Roberts A."/>
            <person name="Saif S."/>
            <person name="Shea T."/>
            <person name="Sisk P."/>
            <person name="Stolte C."/>
            <person name="Sykes S."/>
            <person name="Wortman J."/>
            <person name="Nusbaum C."/>
            <person name="Birren B."/>
        </authorList>
    </citation>
    <scope>NUCLEOTIDE SEQUENCE</scope>
    <source>
        <strain evidence="2">ERTm3</strain>
    </source>
</reference>
<organism evidence="2 3">
    <name type="scientific">Nematocida parisii (strain ERTm3)</name>
    <name type="common">Nematode killer fungus</name>
    <dbReference type="NCBI Taxonomy" id="935791"/>
    <lineage>
        <taxon>Eukaryota</taxon>
        <taxon>Fungi</taxon>
        <taxon>Fungi incertae sedis</taxon>
        <taxon>Microsporidia</taxon>
        <taxon>Nematocida</taxon>
    </lineage>
</organism>
<dbReference type="AlphaFoldDB" id="I3EK75"/>
<feature type="coiled-coil region" evidence="1">
    <location>
        <begin position="14"/>
        <end position="72"/>
    </location>
</feature>
<accession>I3EK75</accession>
<dbReference type="InParanoid" id="I3EK75"/>
<dbReference type="EMBL" id="GL870876">
    <property type="protein sequence ID" value="EIJ89622.1"/>
    <property type="molecule type" value="Genomic_DNA"/>
</dbReference>
<gene>
    <name evidence="2" type="ORF">NEQG_00392</name>
</gene>
<evidence type="ECO:0000313" key="3">
    <source>
        <dbReference type="Proteomes" id="UP000002872"/>
    </source>
</evidence>
<dbReference type="HOGENOM" id="CLU_042313_0_0_1"/>
<protein>
    <submittedName>
        <fullName evidence="2">Uncharacterized protein</fullName>
    </submittedName>
</protein>
<name>I3EK75_NEMP3</name>
<dbReference type="VEuPathDB" id="MicrosporidiaDB:NEQG_00392"/>
<keyword evidence="1" id="KW-0175">Coiled coil</keyword>
<keyword evidence="3" id="KW-1185">Reference proteome</keyword>
<evidence type="ECO:0000313" key="2">
    <source>
        <dbReference type="EMBL" id="EIJ89622.1"/>
    </source>
</evidence>
<proteinExistence type="predicted"/>
<sequence length="398" mass="45925">MDEFLEYLKTAEGMRAEAEEIRKIQEKMDNLDKEIAELAQKEKELKNTPDKVETYKKRLEKLHEEIDKQNAIDRRIERADEIPKLSKMINHKELGSKILEYFSTMYKEHSIVIPVSGMKVKVNHLRVSLDYNALLSYVQKYLPGHTNAYIQTIKKTVVDSILLYSNVISAVSENSIELITYITNKKNEIAESEVRAKILEGITLEGDKPIVTSNRLCGTLSKLVIFEDILMEVKSRLLSDLHRISYEQIERYNEELFYGTVYHIEDIDTWYCDNLVQKIGEICNETKIEEITDAQKKGLNNRREMNTQEKNMSVLYLLSESLQKQKVLSISQGLLGIFQILERILSTKRAQKERIQKICAENVLSYFEKAYLSTGISEIKKCALQLADAQAVLGVLSL</sequence>
<dbReference type="Proteomes" id="UP000002872">
    <property type="component" value="Unassembled WGS sequence"/>
</dbReference>
<dbReference type="OrthoDB" id="2195846at2759"/>
<feature type="non-terminal residue" evidence="2">
    <location>
        <position position="398"/>
    </location>
</feature>
<dbReference type="OMA" id="GTVYHIE"/>
<evidence type="ECO:0000256" key="1">
    <source>
        <dbReference type="SAM" id="Coils"/>
    </source>
</evidence>